<evidence type="ECO:0000313" key="2">
    <source>
        <dbReference type="EMBL" id="GAV01450.1"/>
    </source>
</evidence>
<name>A0A1D1VIM8_RAMVA</name>
<sequence>MRVGAAVDRFLILIRICFGLTSTRTEVLNHVCRKVARGTLIHSHMNTAPCTSNGHQGHEAVCDTKRCTSVPVSTGNLPRVIVGRSPPTHGDGLRIRAVGKKMRYHVVKSPLAERFLQQGRFSDFRSFYSTFQRLIWRSSRARNRISVGMSQLKGSTWAEPKRLNLLMCSVLNSRVRHTGRYSSA</sequence>
<dbReference type="Proteomes" id="UP000186922">
    <property type="component" value="Unassembled WGS sequence"/>
</dbReference>
<feature type="signal peptide" evidence="1">
    <location>
        <begin position="1"/>
        <end position="19"/>
    </location>
</feature>
<dbReference type="EMBL" id="BDGG01000007">
    <property type="protein sequence ID" value="GAV01450.1"/>
    <property type="molecule type" value="Genomic_DNA"/>
</dbReference>
<reference evidence="2 3" key="1">
    <citation type="journal article" date="2016" name="Nat. Commun.">
        <title>Extremotolerant tardigrade genome and improved radiotolerance of human cultured cells by tardigrade-unique protein.</title>
        <authorList>
            <person name="Hashimoto T."/>
            <person name="Horikawa D.D."/>
            <person name="Saito Y."/>
            <person name="Kuwahara H."/>
            <person name="Kozuka-Hata H."/>
            <person name="Shin-I T."/>
            <person name="Minakuchi Y."/>
            <person name="Ohishi K."/>
            <person name="Motoyama A."/>
            <person name="Aizu T."/>
            <person name="Enomoto A."/>
            <person name="Kondo K."/>
            <person name="Tanaka S."/>
            <person name="Hara Y."/>
            <person name="Koshikawa S."/>
            <person name="Sagara H."/>
            <person name="Miura T."/>
            <person name="Yokobori S."/>
            <person name="Miyagawa K."/>
            <person name="Suzuki Y."/>
            <person name="Kubo T."/>
            <person name="Oyama M."/>
            <person name="Kohara Y."/>
            <person name="Fujiyama A."/>
            <person name="Arakawa K."/>
            <person name="Katayama T."/>
            <person name="Toyoda A."/>
            <person name="Kunieda T."/>
        </authorList>
    </citation>
    <scope>NUCLEOTIDE SEQUENCE [LARGE SCALE GENOMIC DNA]</scope>
    <source>
        <strain evidence="2 3">YOKOZUNA-1</strain>
    </source>
</reference>
<organism evidence="2 3">
    <name type="scientific">Ramazzottius varieornatus</name>
    <name type="common">Water bear</name>
    <name type="synonym">Tardigrade</name>
    <dbReference type="NCBI Taxonomy" id="947166"/>
    <lineage>
        <taxon>Eukaryota</taxon>
        <taxon>Metazoa</taxon>
        <taxon>Ecdysozoa</taxon>
        <taxon>Tardigrada</taxon>
        <taxon>Eutardigrada</taxon>
        <taxon>Parachela</taxon>
        <taxon>Hypsibioidea</taxon>
        <taxon>Ramazzottiidae</taxon>
        <taxon>Ramazzottius</taxon>
    </lineage>
</organism>
<dbReference type="AlphaFoldDB" id="A0A1D1VIM8"/>
<proteinExistence type="predicted"/>
<evidence type="ECO:0008006" key="4">
    <source>
        <dbReference type="Google" id="ProtNLM"/>
    </source>
</evidence>
<keyword evidence="3" id="KW-1185">Reference proteome</keyword>
<evidence type="ECO:0000256" key="1">
    <source>
        <dbReference type="SAM" id="SignalP"/>
    </source>
</evidence>
<comment type="caution">
    <text evidence="2">The sequence shown here is derived from an EMBL/GenBank/DDBJ whole genome shotgun (WGS) entry which is preliminary data.</text>
</comment>
<gene>
    <name evidence="2" type="primary">RvY_12160-1</name>
    <name evidence="2" type="synonym">RvY_12160.1</name>
    <name evidence="2" type="ORF">RvY_12160</name>
</gene>
<accession>A0A1D1VIM8</accession>
<keyword evidence="1" id="KW-0732">Signal</keyword>
<protein>
    <recommendedName>
        <fullName evidence="4">Secreted protein</fullName>
    </recommendedName>
</protein>
<evidence type="ECO:0000313" key="3">
    <source>
        <dbReference type="Proteomes" id="UP000186922"/>
    </source>
</evidence>
<feature type="chain" id="PRO_5008898452" description="Secreted protein" evidence="1">
    <location>
        <begin position="20"/>
        <end position="184"/>
    </location>
</feature>